<comment type="caution">
    <text evidence="1">The sequence shown here is derived from an EMBL/GenBank/DDBJ whole genome shotgun (WGS) entry which is preliminary data.</text>
</comment>
<dbReference type="Proteomes" id="UP001322138">
    <property type="component" value="Unassembled WGS sequence"/>
</dbReference>
<sequence length="107" mass="12374">MPPPTKYINRWEDIKDDVFEIIYNMKAPLSAEDKDQLVKAMRERGYNIGWNGLRDNMARKVTIWDAEQNLAALQAMYEWMNPSKQDMIEIALACRTKGHHFSGSALA</sequence>
<evidence type="ECO:0000313" key="2">
    <source>
        <dbReference type="Proteomes" id="UP001322138"/>
    </source>
</evidence>
<dbReference type="GeneID" id="87892309"/>
<name>A0ABR0F9B7_9PEZI</name>
<evidence type="ECO:0008006" key="3">
    <source>
        <dbReference type="Google" id="ProtNLM"/>
    </source>
</evidence>
<dbReference type="RefSeq" id="XP_062729270.1">
    <property type="nucleotide sequence ID" value="XM_062872959.1"/>
</dbReference>
<evidence type="ECO:0000313" key="1">
    <source>
        <dbReference type="EMBL" id="KAK4640294.1"/>
    </source>
</evidence>
<accession>A0ABR0F9B7</accession>
<dbReference type="EMBL" id="JAFFGZ010000008">
    <property type="protein sequence ID" value="KAK4640294.1"/>
    <property type="molecule type" value="Genomic_DNA"/>
</dbReference>
<keyword evidence="2" id="KW-1185">Reference proteome</keyword>
<organism evidence="1 2">
    <name type="scientific">Podospora bellae-mahoneyi</name>
    <dbReference type="NCBI Taxonomy" id="2093777"/>
    <lineage>
        <taxon>Eukaryota</taxon>
        <taxon>Fungi</taxon>
        <taxon>Dikarya</taxon>
        <taxon>Ascomycota</taxon>
        <taxon>Pezizomycotina</taxon>
        <taxon>Sordariomycetes</taxon>
        <taxon>Sordariomycetidae</taxon>
        <taxon>Sordariales</taxon>
        <taxon>Podosporaceae</taxon>
        <taxon>Podospora</taxon>
    </lineage>
</organism>
<proteinExistence type="predicted"/>
<reference evidence="1 2" key="1">
    <citation type="journal article" date="2023" name="bioRxiv">
        <title>High-quality genome assemblies of four members of thePodospora anserinaspecies complex.</title>
        <authorList>
            <person name="Ament-Velasquez S.L."/>
            <person name="Vogan A.A."/>
            <person name="Wallerman O."/>
            <person name="Hartmann F."/>
            <person name="Gautier V."/>
            <person name="Silar P."/>
            <person name="Giraud T."/>
            <person name="Johannesson H."/>
        </authorList>
    </citation>
    <scope>NUCLEOTIDE SEQUENCE [LARGE SCALE GENOMIC DNA]</scope>
    <source>
        <strain evidence="1 2">CBS 112042</strain>
    </source>
</reference>
<gene>
    <name evidence="1" type="ORF">QC761_0090490</name>
</gene>
<protein>
    <recommendedName>
        <fullName evidence="3">Clr5 domain-containing protein</fullName>
    </recommendedName>
</protein>